<evidence type="ECO:0000256" key="1">
    <source>
        <dbReference type="ARBA" id="ARBA00023157"/>
    </source>
</evidence>
<dbReference type="PANTHER" id="PTHR16897:SF2">
    <property type="entry name" value="OS03G0226600 PROTEIN"/>
    <property type="match status" value="1"/>
</dbReference>
<accession>C3ZSG0</accession>
<dbReference type="InterPro" id="IPR018097">
    <property type="entry name" value="EGF_Ca-bd_CS"/>
</dbReference>
<dbReference type="PROSITE" id="PS01187">
    <property type="entry name" value="EGF_CA"/>
    <property type="match status" value="1"/>
</dbReference>
<dbReference type="EMBL" id="GG666673">
    <property type="protein sequence ID" value="EEN44525.1"/>
    <property type="molecule type" value="Genomic_DNA"/>
</dbReference>
<proteinExistence type="predicted"/>
<protein>
    <recommendedName>
        <fullName evidence="5">EGF-like domain-containing protein</fullName>
    </recommendedName>
</protein>
<evidence type="ECO:0008006" key="5">
    <source>
        <dbReference type="Google" id="ProtNLM"/>
    </source>
</evidence>
<keyword evidence="3" id="KW-1133">Transmembrane helix</keyword>
<dbReference type="AlphaFoldDB" id="C3ZSG0"/>
<reference evidence="4" key="1">
    <citation type="journal article" date="2008" name="Nature">
        <title>The amphioxus genome and the evolution of the chordate karyotype.</title>
        <authorList>
            <consortium name="US DOE Joint Genome Institute (JGI-PGF)"/>
            <person name="Putnam N.H."/>
            <person name="Butts T."/>
            <person name="Ferrier D.E.K."/>
            <person name="Furlong R.F."/>
            <person name="Hellsten U."/>
            <person name="Kawashima T."/>
            <person name="Robinson-Rechavi M."/>
            <person name="Shoguchi E."/>
            <person name="Terry A."/>
            <person name="Yu J.-K."/>
            <person name="Benito-Gutierrez E.L."/>
            <person name="Dubchak I."/>
            <person name="Garcia-Fernandez J."/>
            <person name="Gibson-Brown J.J."/>
            <person name="Grigoriev I.V."/>
            <person name="Horton A.C."/>
            <person name="de Jong P.J."/>
            <person name="Jurka J."/>
            <person name="Kapitonov V.V."/>
            <person name="Kohara Y."/>
            <person name="Kuroki Y."/>
            <person name="Lindquist E."/>
            <person name="Lucas S."/>
            <person name="Osoegawa K."/>
            <person name="Pennacchio L.A."/>
            <person name="Salamov A.A."/>
            <person name="Satou Y."/>
            <person name="Sauka-Spengler T."/>
            <person name="Schmutz J."/>
            <person name="Shin-I T."/>
            <person name="Toyoda A."/>
            <person name="Bronner-Fraser M."/>
            <person name="Fujiyama A."/>
            <person name="Holland L.Z."/>
            <person name="Holland P.W.H."/>
            <person name="Satoh N."/>
            <person name="Rokhsar D.S."/>
        </authorList>
    </citation>
    <scope>NUCLEOTIDE SEQUENCE [LARGE SCALE GENOMIC DNA]</scope>
    <source>
        <strain evidence="4">S238N-H82</strain>
        <tissue evidence="4">Testes</tissue>
    </source>
</reference>
<dbReference type="eggNOG" id="KOG1219">
    <property type="taxonomic scope" value="Eukaryota"/>
</dbReference>
<feature type="region of interest" description="Disordered" evidence="2">
    <location>
        <begin position="762"/>
        <end position="800"/>
    </location>
</feature>
<evidence type="ECO:0000256" key="3">
    <source>
        <dbReference type="SAM" id="Phobius"/>
    </source>
</evidence>
<dbReference type="PANTHER" id="PTHR16897">
    <property type="entry name" value="OS10G0105400 PROTEIN"/>
    <property type="match status" value="1"/>
</dbReference>
<dbReference type="PROSITE" id="PS00010">
    <property type="entry name" value="ASX_HYDROXYL"/>
    <property type="match status" value="1"/>
</dbReference>
<evidence type="ECO:0000313" key="4">
    <source>
        <dbReference type="EMBL" id="EEN44525.1"/>
    </source>
</evidence>
<sequence length="874" mass="95849">MAGGVEGQYAVLWCRFKNDTISPQREMVRLDFDPTDGWHSYELKVTIGRTFAVGEDWILEFITDGKSQAIMNGIPVFSDQARLTLAVWNRDDFVPEVQDVFSSPETTAFFRDLRFPPSADNLCRYGDPFRPGDNSVSVFYAGVGTEKLKDDVAHFREVARPCVPCVKPCDMFDCDPDCSSLDTLAFLVRIDNLTLSPNVSFKQMDGSGRTTLASSSGVYIDVTSPDIQSIDHVDMSWDDEEIVQYQGSNSTIAVRYSAFDRESQIAEYFWAIGTAPWLTDIQPLKSNGLRDMAVNYDLEGVLHHGLTYYVTLVAVNGAGIKSSETSTGVKVLLGYPNVTSMSTAVLFGEDVSNDVYPDDVVEVTDLTHVGISWERPQEEQAITSIFLSVSSTEDGINDIFPETRVGFNDSGNVVIADGKVETGGKVMNITDVCKTNAYSTKRDPGRVGPLRVENEPEEFFQGSTHFALAAVSKDLFNSRPVITSDTYIKLREDEERAILVEYSDTENDRLTFSITVPPQFGRATLRNEEVSFNTSHPCRGQNNWFSVVEAYVKSGTTGPLQLDSCGAAAPHALHDMGWVFTRLTYRPAVNFTGMDTIKINARDDQGGLSRVVNLDIYVLENLCQHGGSCVGDVTDPNCTSPQRSQGFDGYWCDCTSTPGWTGRFCGLDFDDCSSTPCPANYTCIDKLNGYLCDCGDPSWPCGHALEPWEVGVIAGGALAAAVLLILVFFWWKKWQKSCPKTRKGGSMFLKGARVAPMVTDLPLTSLSSSKPGDKQTNTGIKARAPEASQSDVASGTDEALSTFGRPDYTAFQSVPRAWETDAAGAADRQAAALLSWEWNPKHSVESLDGAASRPTRPATELRELRGLAARRAAP</sequence>
<organism>
    <name type="scientific">Branchiostoma floridae</name>
    <name type="common">Florida lancelet</name>
    <name type="synonym">Amphioxus</name>
    <dbReference type="NCBI Taxonomy" id="7739"/>
    <lineage>
        <taxon>Eukaryota</taxon>
        <taxon>Metazoa</taxon>
        <taxon>Chordata</taxon>
        <taxon>Cephalochordata</taxon>
        <taxon>Leptocardii</taxon>
        <taxon>Amphioxiformes</taxon>
        <taxon>Branchiostomatidae</taxon>
        <taxon>Branchiostoma</taxon>
    </lineage>
</organism>
<evidence type="ECO:0000256" key="2">
    <source>
        <dbReference type="SAM" id="MobiDB-lite"/>
    </source>
</evidence>
<dbReference type="CDD" id="cd00054">
    <property type="entry name" value="EGF_CA"/>
    <property type="match status" value="1"/>
</dbReference>
<name>C3ZSG0_BRAFL</name>
<keyword evidence="3" id="KW-0472">Membrane</keyword>
<keyword evidence="1" id="KW-1015">Disulfide bond</keyword>
<feature type="compositionally biased region" description="Polar residues" evidence="2">
    <location>
        <begin position="762"/>
        <end position="779"/>
    </location>
</feature>
<gene>
    <name evidence="4" type="ORF">BRAFLDRAFT_79469</name>
</gene>
<dbReference type="InterPro" id="IPR000152">
    <property type="entry name" value="EGF-type_Asp/Asn_hydroxyl_site"/>
</dbReference>
<dbReference type="Gene3D" id="2.10.25.10">
    <property type="entry name" value="Laminin"/>
    <property type="match status" value="1"/>
</dbReference>
<feature type="transmembrane region" description="Helical" evidence="3">
    <location>
        <begin position="710"/>
        <end position="731"/>
    </location>
</feature>
<dbReference type="InParanoid" id="C3ZSG0"/>
<feature type="region of interest" description="Disordered" evidence="2">
    <location>
        <begin position="844"/>
        <end position="874"/>
    </location>
</feature>
<keyword evidence="3" id="KW-0812">Transmembrane</keyword>
<dbReference type="GO" id="GO:0005509">
    <property type="term" value="F:calcium ion binding"/>
    <property type="evidence" value="ECO:0007669"/>
    <property type="project" value="InterPro"/>
</dbReference>